<keyword evidence="2" id="KW-0813">Transport</keyword>
<feature type="transmembrane region" description="Helical" evidence="10">
    <location>
        <begin position="395"/>
        <end position="413"/>
    </location>
</feature>
<dbReference type="PANTHER" id="PTHR43562">
    <property type="entry name" value="NAPA-TYPE SODIUM/HYDROGEN ANTIPORTER"/>
    <property type="match status" value="1"/>
</dbReference>
<keyword evidence="3" id="KW-0050">Antiport</keyword>
<dbReference type="GO" id="GO:0015297">
    <property type="term" value="F:antiporter activity"/>
    <property type="evidence" value="ECO:0007669"/>
    <property type="project" value="UniProtKB-KW"/>
</dbReference>
<gene>
    <name evidence="12" type="ORF">BLE401_03850</name>
</gene>
<keyword evidence="5 10" id="KW-1133">Transmembrane helix</keyword>
<dbReference type="GO" id="GO:1902600">
    <property type="term" value="P:proton transmembrane transport"/>
    <property type="evidence" value="ECO:0007669"/>
    <property type="project" value="InterPro"/>
</dbReference>
<dbReference type="Gene3D" id="1.20.1530.20">
    <property type="match status" value="2"/>
</dbReference>
<dbReference type="EMBL" id="CP018889">
    <property type="protein sequence ID" value="AUI70517.2"/>
    <property type="molecule type" value="Genomic_DNA"/>
</dbReference>
<feature type="transmembrane region" description="Helical" evidence="10">
    <location>
        <begin position="170"/>
        <end position="191"/>
    </location>
</feature>
<feature type="transmembrane region" description="Helical" evidence="10">
    <location>
        <begin position="345"/>
        <end position="375"/>
    </location>
</feature>
<feature type="domain" description="Cation/H+ exchanger transmembrane" evidence="11">
    <location>
        <begin position="72"/>
        <end position="506"/>
    </location>
</feature>
<reference evidence="13" key="1">
    <citation type="submission" date="2016-12" db="EMBL/GenBank/DDBJ databases">
        <title>Complete Genome Sequence of Beggiatoa leptomitiformis D-401.</title>
        <authorList>
            <person name="Fomenkov A."/>
            <person name="Vincze T."/>
            <person name="Grabovich M."/>
            <person name="Anton B.P."/>
            <person name="Dubinina G."/>
            <person name="Orlova M."/>
            <person name="Belousova E."/>
            <person name="Roberts R.J."/>
        </authorList>
    </citation>
    <scope>NUCLEOTIDE SEQUENCE [LARGE SCALE GENOMIC DNA]</scope>
    <source>
        <strain evidence="13">D-401</strain>
    </source>
</reference>
<dbReference type="AlphaFoldDB" id="A0A2N9YJ34"/>
<evidence type="ECO:0000313" key="12">
    <source>
        <dbReference type="EMBL" id="AUI70517.2"/>
    </source>
</evidence>
<feature type="transmembrane region" description="Helical" evidence="10">
    <location>
        <begin position="237"/>
        <end position="258"/>
    </location>
</feature>
<feature type="transmembrane region" description="Helical" evidence="10">
    <location>
        <begin position="203"/>
        <end position="225"/>
    </location>
</feature>
<dbReference type="Pfam" id="PF00999">
    <property type="entry name" value="Na_H_Exchanger"/>
    <property type="match status" value="1"/>
</dbReference>
<keyword evidence="13" id="KW-1185">Reference proteome</keyword>
<dbReference type="InterPro" id="IPR038770">
    <property type="entry name" value="Na+/solute_symporter_sf"/>
</dbReference>
<dbReference type="InterPro" id="IPR006153">
    <property type="entry name" value="Cation/H_exchanger_TM"/>
</dbReference>
<dbReference type="RefSeq" id="WP_083991394.1">
    <property type="nucleotide sequence ID" value="NZ_CP012373.2"/>
</dbReference>
<protein>
    <submittedName>
        <fullName evidence="12">Cation:proton antiporter</fullName>
    </submittedName>
</protein>
<evidence type="ECO:0000259" key="11">
    <source>
        <dbReference type="Pfam" id="PF00999"/>
    </source>
</evidence>
<evidence type="ECO:0000256" key="8">
    <source>
        <dbReference type="ARBA" id="ARBA00023136"/>
    </source>
</evidence>
<dbReference type="GO" id="GO:0006814">
    <property type="term" value="P:sodium ion transport"/>
    <property type="evidence" value="ECO:0007669"/>
    <property type="project" value="UniProtKB-KW"/>
</dbReference>
<evidence type="ECO:0000256" key="4">
    <source>
        <dbReference type="ARBA" id="ARBA00022692"/>
    </source>
</evidence>
<evidence type="ECO:0000256" key="6">
    <source>
        <dbReference type="ARBA" id="ARBA00023053"/>
    </source>
</evidence>
<feature type="transmembrane region" description="Helical" evidence="10">
    <location>
        <begin position="270"/>
        <end position="293"/>
    </location>
</feature>
<evidence type="ECO:0000256" key="9">
    <source>
        <dbReference type="ARBA" id="ARBA00023201"/>
    </source>
</evidence>
<keyword evidence="9" id="KW-0739">Sodium transport</keyword>
<accession>A0A2N9YJ34</accession>
<keyword evidence="7" id="KW-0406">Ion transport</keyword>
<sequence>MKRLYSYLLVFVLAVCASLLISGHNVSFSDVSAIAVNTVQAADVAETHGNSDSSGHQDPFVPILVLIGVIIIASTLGRWAAGKFNQPSVLGELIIGVLIGNIGYWVGADFFTLLMHLNSVNEITSLVWNSGGTVSEAIHKVFSTDALKEGQIGAQFTEILTKTSNATHMLSMLSAIWIFSNLGVVLLLFMVGLESTVEDMLKVGVRASLVAVLGVIAPSFLGFIIGELILTDTPTTVHLFIGATLAATSVGITARVFKDLKMMHIPEAKIILGAAVIDDVLGLVVLAIVIGIVATGEIHLGEVAWIVIMSTLFLGISLIYGERLFHWIIVKTSHFEQDEDATKLLYPLTLAFFMAWLANLIGLAAIVGAFAAGLLIKEEFFQHKNQFSEKTIHALIYPLEKLFAPIFFVLMGMQVDLSTFLKFDTLLLATGLTIAAIVGKLVSGLVAGKVDKLSIGIGMIPRGEVGLIFASIGKGMGIMNDSVFSAVVIMIIVTTLITPIGLKWSLARHQQPAQ</sequence>
<dbReference type="GO" id="GO:0016020">
    <property type="term" value="C:membrane"/>
    <property type="evidence" value="ECO:0007669"/>
    <property type="project" value="UniProtKB-SubCell"/>
</dbReference>
<dbReference type="STRING" id="288004.AL038_02190"/>
<evidence type="ECO:0000256" key="2">
    <source>
        <dbReference type="ARBA" id="ARBA00022448"/>
    </source>
</evidence>
<feature type="transmembrane region" description="Helical" evidence="10">
    <location>
        <begin position="305"/>
        <end position="325"/>
    </location>
</feature>
<dbReference type="OrthoDB" id="9781411at2"/>
<organism evidence="12 13">
    <name type="scientific">Beggiatoa leptomitoformis</name>
    <dbReference type="NCBI Taxonomy" id="288004"/>
    <lineage>
        <taxon>Bacteria</taxon>
        <taxon>Pseudomonadati</taxon>
        <taxon>Pseudomonadota</taxon>
        <taxon>Gammaproteobacteria</taxon>
        <taxon>Thiotrichales</taxon>
        <taxon>Thiotrichaceae</taxon>
        <taxon>Beggiatoa</taxon>
    </lineage>
</organism>
<proteinExistence type="predicted"/>
<comment type="subcellular location">
    <subcellularLocation>
        <location evidence="1">Membrane</location>
        <topology evidence="1">Multi-pass membrane protein</topology>
    </subcellularLocation>
</comment>
<evidence type="ECO:0000256" key="5">
    <source>
        <dbReference type="ARBA" id="ARBA00022989"/>
    </source>
</evidence>
<evidence type="ECO:0000256" key="1">
    <source>
        <dbReference type="ARBA" id="ARBA00004141"/>
    </source>
</evidence>
<keyword evidence="6" id="KW-0915">Sodium</keyword>
<feature type="transmembrane region" description="Helical" evidence="10">
    <location>
        <begin position="483"/>
        <end position="502"/>
    </location>
</feature>
<evidence type="ECO:0000256" key="10">
    <source>
        <dbReference type="SAM" id="Phobius"/>
    </source>
</evidence>
<dbReference type="PANTHER" id="PTHR43562:SF3">
    <property type="entry name" value="SODIUM ION_PROTON EXCHANGER (EUROFUNG)"/>
    <property type="match status" value="1"/>
</dbReference>
<evidence type="ECO:0000256" key="7">
    <source>
        <dbReference type="ARBA" id="ARBA00023065"/>
    </source>
</evidence>
<name>A0A2N9YJ34_9GAMM</name>
<dbReference type="Proteomes" id="UP000234271">
    <property type="component" value="Chromosome"/>
</dbReference>
<keyword evidence="8 10" id="KW-0472">Membrane</keyword>
<feature type="transmembrane region" description="Helical" evidence="10">
    <location>
        <begin position="93"/>
        <end position="117"/>
    </location>
</feature>
<evidence type="ECO:0000256" key="3">
    <source>
        <dbReference type="ARBA" id="ARBA00022449"/>
    </source>
</evidence>
<feature type="transmembrane region" description="Helical" evidence="10">
    <location>
        <begin position="60"/>
        <end position="81"/>
    </location>
</feature>
<keyword evidence="4 10" id="KW-0812">Transmembrane</keyword>
<evidence type="ECO:0000313" key="13">
    <source>
        <dbReference type="Proteomes" id="UP000234271"/>
    </source>
</evidence>
<feature type="transmembrane region" description="Helical" evidence="10">
    <location>
        <begin position="425"/>
        <end position="446"/>
    </location>
</feature>